<evidence type="ECO:0000256" key="1">
    <source>
        <dbReference type="SAM" id="MobiDB-lite"/>
    </source>
</evidence>
<dbReference type="CDD" id="cd15482">
    <property type="entry name" value="Sialidase_non-viral"/>
    <property type="match status" value="1"/>
</dbReference>
<dbReference type="PANTHER" id="PTHR43739:SF5">
    <property type="entry name" value="EXO-ALPHA-SIALIDASE"/>
    <property type="match status" value="1"/>
</dbReference>
<keyword evidence="3" id="KW-1185">Reference proteome</keyword>
<reference evidence="2 3" key="1">
    <citation type="submission" date="2017-03" db="EMBL/GenBank/DDBJ databases">
        <title>Complete genome sequence of Candidatus 'Thiodictyon syntrophicum' sp. nov. strain Cad16T, a photolithoautotroph purple sulfur bacterium isolated from an alpine meromictic lake.</title>
        <authorList>
            <person name="Luedin S.M."/>
            <person name="Pothier J.F."/>
            <person name="Danza F."/>
            <person name="Storelli N."/>
            <person name="Wittwer M."/>
            <person name="Tonolla M."/>
        </authorList>
    </citation>
    <scope>NUCLEOTIDE SEQUENCE [LARGE SCALE GENOMIC DNA]</scope>
    <source>
        <strain evidence="2 3">Cad16T</strain>
    </source>
</reference>
<dbReference type="AlphaFoldDB" id="A0A2K8UG70"/>
<dbReference type="GO" id="GO:0010411">
    <property type="term" value="P:xyloglucan metabolic process"/>
    <property type="evidence" value="ECO:0007669"/>
    <property type="project" value="TreeGrafter"/>
</dbReference>
<dbReference type="KEGG" id="tsy:THSYN_28725"/>
<dbReference type="InterPro" id="IPR015943">
    <property type="entry name" value="WD40/YVTN_repeat-like_dom_sf"/>
</dbReference>
<dbReference type="SUPFAM" id="SSF110296">
    <property type="entry name" value="Oligoxyloglucan reducing end-specific cellobiohydrolase"/>
    <property type="match status" value="3"/>
</dbReference>
<evidence type="ECO:0000313" key="2">
    <source>
        <dbReference type="EMBL" id="AUB84522.1"/>
    </source>
</evidence>
<accession>A0A2K8UG70</accession>
<feature type="region of interest" description="Disordered" evidence="1">
    <location>
        <begin position="1"/>
        <end position="37"/>
    </location>
</feature>
<dbReference type="PANTHER" id="PTHR43739">
    <property type="entry name" value="XYLOGLUCANASE (EUROFUNG)"/>
    <property type="match status" value="1"/>
</dbReference>
<dbReference type="Proteomes" id="UP000232638">
    <property type="component" value="Chromosome"/>
</dbReference>
<protein>
    <recommendedName>
        <fullName evidence="4">Sortilin N-terminal domain-containing protein</fullName>
    </recommendedName>
</protein>
<evidence type="ECO:0008006" key="4">
    <source>
        <dbReference type="Google" id="ProtNLM"/>
    </source>
</evidence>
<gene>
    <name evidence="2" type="ORF">THSYN_28725</name>
</gene>
<organism evidence="2 3">
    <name type="scientific">Candidatus Thiodictyon syntrophicum</name>
    <dbReference type="NCBI Taxonomy" id="1166950"/>
    <lineage>
        <taxon>Bacteria</taxon>
        <taxon>Pseudomonadati</taxon>
        <taxon>Pseudomonadota</taxon>
        <taxon>Gammaproteobacteria</taxon>
        <taxon>Chromatiales</taxon>
        <taxon>Chromatiaceae</taxon>
        <taxon>Thiodictyon</taxon>
    </lineage>
</organism>
<sequence length="902" mass="97602">MAPPPGAVTAAPDDEQRVAALPDKLAPRPRKPSKQERNAILAQWQAARLNPDGKARSDQPQSAQTYFLEMRLPSDQAVLSPQMYLSALSQAARMPVYSTAQERVIKAATSRPLTAPSIVTQSLDPMAGTLGDWESLGPGNIGGRTRALVIHPKQPDTMWAAAAAGGIWKTTNGGQTWTPKADLLINLAVNSMALEPYNPDILYAGTGEGFFNADAVRGAGILKSTDGGESWFQLEATKDKEDFWFVNKIVIGGDKRNPRIYAATGTGVFRSVDSGTTWVRVLQAGANSRGCMDLAIQNRSVSYVFAACGSGPRYSDEPLVDPRDGVWRAIDSNPLADKNWELVIPAVRVGVPTMGRTSLAIAPSKQNVIYAMAARIDADLTLNDGLLAVYRSDKSGATSSWVPMVNSDQTLNRLLLSNPSYGAGCYGNGTPQFFNQGYFDNVIAVDPTNENVVWAGGIDLFRSDDGGKNWGQASHWDLSDKPSRTDYAHADHHALVFHPKYNGTDNQILFNGNDGGLYKTDKAKSGVVKASPIPITSVSPVCNFAEVDPYPDTIKWVHLNNGYRVTQFYHGLPYPNGLTFFGGTQDNGNIRGQLDSPNNWNVIYSGDGGYVAINPSDTNMLWYEYTNLNIVRSVDGASTTEKFTAGITEPSENFGFIAPFAQDPTNPNRMWIGGSKPWRADNATVKPLPDNIDIWTQAGTEFNTKAATAPTEDPNPKTTTTAIGISPQDSNRVYFGTAMGYIYTTDQGGTATKDTVWLRSKLRSDDNVISSITPDPLLKGTVYATVSTFNSTTGRGHVFKSVDSGLNWTNIDGSGPTAIPDVPVHSIVVDPNPKDQNTRRLYVGSDIGVFSSTDGGLTWAVENTGFANVIVQSLTIAKADNDKRYLYAFTHGRSAYRVALTD</sequence>
<dbReference type="InterPro" id="IPR052025">
    <property type="entry name" value="Xyloglucanase_GH74"/>
</dbReference>
<name>A0A2K8UG70_9GAMM</name>
<proteinExistence type="predicted"/>
<dbReference type="Gene3D" id="2.130.10.10">
    <property type="entry name" value="YVTN repeat-like/Quinoprotein amine dehydrogenase"/>
    <property type="match status" value="4"/>
</dbReference>
<dbReference type="EMBL" id="CP020370">
    <property type="protein sequence ID" value="AUB84522.1"/>
    <property type="molecule type" value="Genomic_DNA"/>
</dbReference>
<evidence type="ECO:0000313" key="3">
    <source>
        <dbReference type="Proteomes" id="UP000232638"/>
    </source>
</evidence>